<dbReference type="KEGG" id="hcz:G9Q37_00240"/>
<proteinExistence type="predicted"/>
<dbReference type="Gene3D" id="1.10.150.690">
    <property type="entry name" value="DUF2063"/>
    <property type="match status" value="1"/>
</dbReference>
<dbReference type="Pfam" id="PF09836">
    <property type="entry name" value="DUF2063"/>
    <property type="match status" value="1"/>
</dbReference>
<dbReference type="EMBL" id="CP049989">
    <property type="protein sequence ID" value="QIM50669.1"/>
    <property type="molecule type" value="Genomic_DNA"/>
</dbReference>
<dbReference type="RefSeq" id="WP_166222865.1">
    <property type="nucleotide sequence ID" value="NZ_CP049989.1"/>
</dbReference>
<dbReference type="Proteomes" id="UP000503162">
    <property type="component" value="Chromosome"/>
</dbReference>
<keyword evidence="3" id="KW-1185">Reference proteome</keyword>
<gene>
    <name evidence="2" type="ORF">G9Q37_00240</name>
</gene>
<evidence type="ECO:0000259" key="1">
    <source>
        <dbReference type="Pfam" id="PF09836"/>
    </source>
</evidence>
<dbReference type="AlphaFoldDB" id="A0A6G8IC12"/>
<feature type="domain" description="Putative DNA-binding" evidence="1">
    <location>
        <begin position="6"/>
        <end position="94"/>
    </location>
</feature>
<dbReference type="InterPro" id="IPR018640">
    <property type="entry name" value="DUF2063"/>
</dbReference>
<dbReference type="InterPro" id="IPR044922">
    <property type="entry name" value="DUF2063_N_sf"/>
</dbReference>
<reference evidence="2 3" key="1">
    <citation type="submission" date="2020-03" db="EMBL/GenBank/DDBJ databases">
        <title>Hydrogenophaga sp. nov. isolated from cyanobacterial mat.</title>
        <authorList>
            <person name="Thorat V."/>
            <person name="Kirdat K."/>
            <person name="Tiwarekar B."/>
            <person name="Costa E.D."/>
            <person name="Yadav A."/>
        </authorList>
    </citation>
    <scope>NUCLEOTIDE SEQUENCE [LARGE SCALE GENOMIC DNA]</scope>
    <source>
        <strain evidence="2 3">BA0156</strain>
    </source>
</reference>
<accession>A0A6G8IC12</accession>
<protein>
    <submittedName>
        <fullName evidence="2">DUF2063 domain-containing protein</fullName>
    </submittedName>
</protein>
<evidence type="ECO:0000313" key="3">
    <source>
        <dbReference type="Proteomes" id="UP000503162"/>
    </source>
</evidence>
<sequence>MSALLSAFAAALRAPALPPPPGLCAWNGSDVRTRFNVHRNTFVAGLVQALGDTLPVCRQALGAETFDALAKAYVHDDPPRSPVLSAWGQGFDAWVRAHPHAASVWPWLADLARLERARAIAWTAGDAPASSAPEFAALCAQPERLARTRFTLHPSCQVLRFDWGVVDLWVAHQGAEPPADLAVHERADAALVLRDDARDGAVLVLRLAPPAAAFVERLAQGQTLGEAALAAPAAGVDLAACLALLIRHRAIAGHAPPGDLP</sequence>
<evidence type="ECO:0000313" key="2">
    <source>
        <dbReference type="EMBL" id="QIM50669.1"/>
    </source>
</evidence>
<name>A0A6G8IC12_9BURK</name>
<organism evidence="2 3">
    <name type="scientific">Hydrogenophaga crocea</name>
    <dbReference type="NCBI Taxonomy" id="2716225"/>
    <lineage>
        <taxon>Bacteria</taxon>
        <taxon>Pseudomonadati</taxon>
        <taxon>Pseudomonadota</taxon>
        <taxon>Betaproteobacteria</taxon>
        <taxon>Burkholderiales</taxon>
        <taxon>Comamonadaceae</taxon>
        <taxon>Hydrogenophaga</taxon>
    </lineage>
</organism>